<feature type="transmembrane region" description="Helical" evidence="1">
    <location>
        <begin position="57"/>
        <end position="81"/>
    </location>
</feature>
<evidence type="ECO:0000256" key="1">
    <source>
        <dbReference type="SAM" id="Phobius"/>
    </source>
</evidence>
<feature type="transmembrane region" description="Helical" evidence="1">
    <location>
        <begin position="150"/>
        <end position="174"/>
    </location>
</feature>
<evidence type="ECO:0000313" key="2">
    <source>
        <dbReference type="EMBL" id="MBB3108546.1"/>
    </source>
</evidence>
<evidence type="ECO:0000313" key="3">
    <source>
        <dbReference type="Proteomes" id="UP000570361"/>
    </source>
</evidence>
<organism evidence="2 3">
    <name type="scientific">Paenibacillus phyllosphaerae</name>
    <dbReference type="NCBI Taxonomy" id="274593"/>
    <lineage>
        <taxon>Bacteria</taxon>
        <taxon>Bacillati</taxon>
        <taxon>Bacillota</taxon>
        <taxon>Bacilli</taxon>
        <taxon>Bacillales</taxon>
        <taxon>Paenibacillaceae</taxon>
        <taxon>Paenibacillus</taxon>
    </lineage>
</organism>
<sequence>MFDFIQLIRNENMKIYTRVRTWIMLGILVGLVLAIGIIALTMGESPNNWTMMQTESMILFMLVTIFTVVISAESVAGEFTAGTIKLLLIRPWSRSKILLSKYISLLLFALLQAAVLFVFTFAVNAILFGYDGSQAVTQQVLGVNRDIPPLALMLLEYICQIVNLIIVVTMSFMISTVFRSGGLAIGLSLFLLLGGSMITGLLSMLNKAWVDYILFLHMDLTPYISSPTMDIREGVSVSLGFSLGVLAVYYIVFIAVTWYVFKKRDVAA</sequence>
<dbReference type="Proteomes" id="UP000570361">
    <property type="component" value="Unassembled WGS sequence"/>
</dbReference>
<reference evidence="2 3" key="1">
    <citation type="submission" date="2020-08" db="EMBL/GenBank/DDBJ databases">
        <title>Genomic Encyclopedia of Type Strains, Phase III (KMG-III): the genomes of soil and plant-associated and newly described type strains.</title>
        <authorList>
            <person name="Whitman W."/>
        </authorList>
    </citation>
    <scope>NUCLEOTIDE SEQUENCE [LARGE SCALE GENOMIC DNA]</scope>
    <source>
        <strain evidence="2 3">CECT 5862</strain>
    </source>
</reference>
<keyword evidence="1" id="KW-0812">Transmembrane</keyword>
<keyword evidence="1" id="KW-0472">Membrane</keyword>
<gene>
    <name evidence="2" type="ORF">FHS18_000574</name>
</gene>
<dbReference type="PANTHER" id="PTHR37305:SF1">
    <property type="entry name" value="MEMBRANE PROTEIN"/>
    <property type="match status" value="1"/>
</dbReference>
<comment type="caution">
    <text evidence="2">The sequence shown here is derived from an EMBL/GenBank/DDBJ whole genome shotgun (WGS) entry which is preliminary data.</text>
</comment>
<keyword evidence="1" id="KW-1133">Transmembrane helix</keyword>
<feature type="transmembrane region" description="Helical" evidence="1">
    <location>
        <begin position="102"/>
        <end position="130"/>
    </location>
</feature>
<dbReference type="PANTHER" id="PTHR37305">
    <property type="entry name" value="INTEGRAL MEMBRANE PROTEIN-RELATED"/>
    <property type="match status" value="1"/>
</dbReference>
<name>A0A7W5AUS1_9BACL</name>
<feature type="transmembrane region" description="Helical" evidence="1">
    <location>
        <begin position="21"/>
        <end position="42"/>
    </location>
</feature>
<dbReference type="EMBL" id="JACHXK010000001">
    <property type="protein sequence ID" value="MBB3108546.1"/>
    <property type="molecule type" value="Genomic_DNA"/>
</dbReference>
<dbReference type="RefSeq" id="WP_183596718.1">
    <property type="nucleotide sequence ID" value="NZ_JACHXK010000001.1"/>
</dbReference>
<dbReference type="Pfam" id="PF12679">
    <property type="entry name" value="ABC2_membrane_2"/>
    <property type="match status" value="1"/>
</dbReference>
<protein>
    <submittedName>
        <fullName evidence="2">ABC-2 type transport system permease protein</fullName>
    </submittedName>
</protein>
<feature type="transmembrane region" description="Helical" evidence="1">
    <location>
        <begin position="239"/>
        <end position="261"/>
    </location>
</feature>
<dbReference type="AlphaFoldDB" id="A0A7W5AUS1"/>
<feature type="transmembrane region" description="Helical" evidence="1">
    <location>
        <begin position="181"/>
        <end position="205"/>
    </location>
</feature>
<proteinExistence type="predicted"/>
<keyword evidence="3" id="KW-1185">Reference proteome</keyword>
<accession>A0A7W5AUS1</accession>